<sequence>DDSFEPDHPRYRYAACCNVHVVTAARCVSIVCLLAFLYQAFIPMGLGAYPCNVIFLIIHMHTIILLLIAVFQGLSCIIVSLPHCSGLECDQDYHL</sequence>
<protein>
    <submittedName>
        <fullName evidence="2">Uncharacterized protein</fullName>
    </submittedName>
</protein>
<keyword evidence="1" id="KW-1133">Transmembrane helix</keyword>
<evidence type="ECO:0000313" key="2">
    <source>
        <dbReference type="EMBL" id="GMR34635.1"/>
    </source>
</evidence>
<gene>
    <name evidence="2" type="ORF">PMAYCL1PPCAC_04830</name>
</gene>
<keyword evidence="3" id="KW-1185">Reference proteome</keyword>
<organism evidence="2 3">
    <name type="scientific">Pristionchus mayeri</name>
    <dbReference type="NCBI Taxonomy" id="1317129"/>
    <lineage>
        <taxon>Eukaryota</taxon>
        <taxon>Metazoa</taxon>
        <taxon>Ecdysozoa</taxon>
        <taxon>Nematoda</taxon>
        <taxon>Chromadorea</taxon>
        <taxon>Rhabditida</taxon>
        <taxon>Rhabditina</taxon>
        <taxon>Diplogasteromorpha</taxon>
        <taxon>Diplogasteroidea</taxon>
        <taxon>Neodiplogasteridae</taxon>
        <taxon>Pristionchus</taxon>
    </lineage>
</organism>
<name>A0AAN4ZCV5_9BILA</name>
<proteinExistence type="predicted"/>
<comment type="caution">
    <text evidence="2">The sequence shown here is derived from an EMBL/GenBank/DDBJ whole genome shotgun (WGS) entry which is preliminary data.</text>
</comment>
<feature type="non-terminal residue" evidence="2">
    <location>
        <position position="1"/>
    </location>
</feature>
<feature type="transmembrane region" description="Helical" evidence="1">
    <location>
        <begin position="20"/>
        <end position="41"/>
    </location>
</feature>
<evidence type="ECO:0000256" key="1">
    <source>
        <dbReference type="SAM" id="Phobius"/>
    </source>
</evidence>
<keyword evidence="1" id="KW-0812">Transmembrane</keyword>
<accession>A0AAN4ZCV5</accession>
<feature type="transmembrane region" description="Helical" evidence="1">
    <location>
        <begin position="53"/>
        <end position="74"/>
    </location>
</feature>
<reference evidence="3" key="1">
    <citation type="submission" date="2022-10" db="EMBL/GenBank/DDBJ databases">
        <title>Genome assembly of Pristionchus species.</title>
        <authorList>
            <person name="Yoshida K."/>
            <person name="Sommer R.J."/>
        </authorList>
    </citation>
    <scope>NUCLEOTIDE SEQUENCE [LARGE SCALE GENOMIC DNA]</scope>
    <source>
        <strain evidence="3">RS5460</strain>
    </source>
</reference>
<dbReference type="Proteomes" id="UP001328107">
    <property type="component" value="Unassembled WGS sequence"/>
</dbReference>
<dbReference type="EMBL" id="BTRK01000002">
    <property type="protein sequence ID" value="GMR34635.1"/>
    <property type="molecule type" value="Genomic_DNA"/>
</dbReference>
<keyword evidence="1" id="KW-0472">Membrane</keyword>
<evidence type="ECO:0000313" key="3">
    <source>
        <dbReference type="Proteomes" id="UP001328107"/>
    </source>
</evidence>
<dbReference type="AlphaFoldDB" id="A0AAN4ZCV5"/>